<feature type="transmembrane region" description="Helical" evidence="1">
    <location>
        <begin position="68"/>
        <end position="90"/>
    </location>
</feature>
<keyword evidence="1" id="KW-1133">Transmembrane helix</keyword>
<dbReference type="PANTHER" id="PTHR30273">
    <property type="entry name" value="PERIPLASMIC SIGNAL SENSOR AND SIGMA FACTOR ACTIVATOR FECR-RELATED"/>
    <property type="match status" value="1"/>
</dbReference>
<dbReference type="EMBL" id="QEAS01000023">
    <property type="protein sequence ID" value="PWG78551.1"/>
    <property type="molecule type" value="Genomic_DNA"/>
</dbReference>
<evidence type="ECO:0000259" key="2">
    <source>
        <dbReference type="Pfam" id="PF04773"/>
    </source>
</evidence>
<dbReference type="Proteomes" id="UP000245647">
    <property type="component" value="Unassembled WGS sequence"/>
</dbReference>
<dbReference type="PANTHER" id="PTHR30273:SF2">
    <property type="entry name" value="PROTEIN FECR"/>
    <property type="match status" value="1"/>
</dbReference>
<feature type="domain" description="FecR protein" evidence="2">
    <location>
        <begin position="175"/>
        <end position="261"/>
    </location>
</feature>
<dbReference type="Pfam" id="PF04773">
    <property type="entry name" value="FecR"/>
    <property type="match status" value="1"/>
</dbReference>
<sequence length="376" mass="42021">MEQKDFLELAAKVAGGKASDEELRLYASIYERFQQDKRLSWDAAKYGDENRLAALLDSRLRPARRRRAWIPVSAAATILLSIIIGSYFFLNRSAKQSSQQLASKDDVAPGHSRATLVLANGKKITLTRSLNGEIATEGQTRIDALDGQLVYQSASGNQETGFNTLTTARGEQSPYPVVLADGTRVWLNAQSSLTFPVNFSGAERVVKLSGEAYFEVTHHAAHPFKVQTAGGIVEDIGTQFNIHAYPDEKHESATLLEGAVKITTKESSRLLKPGEQAKYRQGNIEVRDVDTEESVAWKNGYFMFNDVALASVMQELGRWYDVDVRFEEESLRQLTFVASITRYTNISKVLQVMEMTRQVRFKIEGRVITVYPGNVR</sequence>
<comment type="caution">
    <text evidence="4">The sequence shown here is derived from an EMBL/GenBank/DDBJ whole genome shotgun (WGS) entry which is preliminary data.</text>
</comment>
<dbReference type="Gene3D" id="2.60.120.1440">
    <property type="match status" value="1"/>
</dbReference>
<dbReference type="Pfam" id="PF16344">
    <property type="entry name" value="FecR_C"/>
    <property type="match status" value="1"/>
</dbReference>
<evidence type="ECO:0000313" key="4">
    <source>
        <dbReference type="EMBL" id="PWG78551.1"/>
    </source>
</evidence>
<protein>
    <recommendedName>
        <fullName evidence="6">Anti-sigma factor</fullName>
    </recommendedName>
</protein>
<evidence type="ECO:0008006" key="6">
    <source>
        <dbReference type="Google" id="ProtNLM"/>
    </source>
</evidence>
<dbReference type="Gene3D" id="3.55.50.30">
    <property type="match status" value="1"/>
</dbReference>
<dbReference type="OrthoDB" id="1099963at2"/>
<dbReference type="RefSeq" id="WP_109417877.1">
    <property type="nucleotide sequence ID" value="NZ_QEAS01000023.1"/>
</dbReference>
<evidence type="ECO:0000313" key="5">
    <source>
        <dbReference type="Proteomes" id="UP000245647"/>
    </source>
</evidence>
<keyword evidence="5" id="KW-1185">Reference proteome</keyword>
<dbReference type="AlphaFoldDB" id="A0A2U2PAX3"/>
<dbReference type="GO" id="GO:0016989">
    <property type="term" value="F:sigma factor antagonist activity"/>
    <property type="evidence" value="ECO:0007669"/>
    <property type="project" value="TreeGrafter"/>
</dbReference>
<evidence type="ECO:0000259" key="3">
    <source>
        <dbReference type="Pfam" id="PF16344"/>
    </source>
</evidence>
<accession>A0A2U2PAX3</accession>
<proteinExistence type="predicted"/>
<organism evidence="4 5">
    <name type="scientific">Pararcticibacter amylolyticus</name>
    <dbReference type="NCBI Taxonomy" id="2173175"/>
    <lineage>
        <taxon>Bacteria</taxon>
        <taxon>Pseudomonadati</taxon>
        <taxon>Bacteroidota</taxon>
        <taxon>Sphingobacteriia</taxon>
        <taxon>Sphingobacteriales</taxon>
        <taxon>Sphingobacteriaceae</taxon>
        <taxon>Pararcticibacter</taxon>
    </lineage>
</organism>
<feature type="domain" description="Protein FecR C-terminal" evidence="3">
    <location>
        <begin position="301"/>
        <end position="370"/>
    </location>
</feature>
<gene>
    <name evidence="4" type="ORF">DDR33_21550</name>
</gene>
<name>A0A2U2PAX3_9SPHI</name>
<keyword evidence="1" id="KW-0472">Membrane</keyword>
<evidence type="ECO:0000256" key="1">
    <source>
        <dbReference type="SAM" id="Phobius"/>
    </source>
</evidence>
<dbReference type="InterPro" id="IPR012373">
    <property type="entry name" value="Ferrdict_sens_TM"/>
</dbReference>
<keyword evidence="1" id="KW-0812">Transmembrane</keyword>
<reference evidence="4 5" key="1">
    <citation type="submission" date="2018-04" db="EMBL/GenBank/DDBJ databases">
        <title>Pedobacter chongqingensis sp. nov., isolated from a rottenly hemp rope.</title>
        <authorList>
            <person name="Cai Y."/>
        </authorList>
    </citation>
    <scope>NUCLEOTIDE SEQUENCE [LARGE SCALE GENOMIC DNA]</scope>
    <source>
        <strain evidence="4 5">FJ4-8</strain>
    </source>
</reference>
<dbReference type="InterPro" id="IPR006860">
    <property type="entry name" value="FecR"/>
</dbReference>
<dbReference type="InterPro" id="IPR032508">
    <property type="entry name" value="FecR_C"/>
</dbReference>